<dbReference type="GeneID" id="127751142"/>
<reference evidence="3" key="1">
    <citation type="submission" date="2025-08" db="UniProtKB">
        <authorList>
            <consortium name="RefSeq"/>
        </authorList>
    </citation>
    <scope>IDENTIFICATION</scope>
    <source>
        <tissue evidence="3">Whole organism</tissue>
    </source>
</reference>
<dbReference type="InterPro" id="IPR038765">
    <property type="entry name" value="Papain-like_cys_pep_sf"/>
</dbReference>
<feature type="domain" description="USP" evidence="1">
    <location>
        <begin position="1"/>
        <end position="79"/>
    </location>
</feature>
<dbReference type="Gene3D" id="3.90.70.10">
    <property type="entry name" value="Cysteine proteinases"/>
    <property type="match status" value="1"/>
</dbReference>
<dbReference type="RefSeq" id="XP_052130206.1">
    <property type="nucleotide sequence ID" value="XM_052274246.1"/>
</dbReference>
<proteinExistence type="predicted"/>
<dbReference type="AlphaFoldDB" id="A0A9C6X6V2"/>
<evidence type="ECO:0000259" key="1">
    <source>
        <dbReference type="PROSITE" id="PS50235"/>
    </source>
</evidence>
<dbReference type="PROSITE" id="PS50235">
    <property type="entry name" value="USP_3"/>
    <property type="match status" value="1"/>
</dbReference>
<dbReference type="KEGG" id="foc:127751142"/>
<accession>A0A9C6X6V2</accession>
<evidence type="ECO:0000313" key="2">
    <source>
        <dbReference type="Proteomes" id="UP000504606"/>
    </source>
</evidence>
<keyword evidence="2" id="KW-1185">Reference proteome</keyword>
<evidence type="ECO:0000313" key="3">
    <source>
        <dbReference type="RefSeq" id="XP_052130206.1"/>
    </source>
</evidence>
<dbReference type="InterPro" id="IPR001394">
    <property type="entry name" value="Peptidase_C19_UCH"/>
</dbReference>
<organism evidence="2 3">
    <name type="scientific">Frankliniella occidentalis</name>
    <name type="common">Western flower thrips</name>
    <name type="synonym">Euthrips occidentalis</name>
    <dbReference type="NCBI Taxonomy" id="133901"/>
    <lineage>
        <taxon>Eukaryota</taxon>
        <taxon>Metazoa</taxon>
        <taxon>Ecdysozoa</taxon>
        <taxon>Arthropoda</taxon>
        <taxon>Hexapoda</taxon>
        <taxon>Insecta</taxon>
        <taxon>Pterygota</taxon>
        <taxon>Neoptera</taxon>
        <taxon>Paraneoptera</taxon>
        <taxon>Thysanoptera</taxon>
        <taxon>Terebrantia</taxon>
        <taxon>Thripoidea</taxon>
        <taxon>Thripidae</taxon>
        <taxon>Frankliniella</taxon>
    </lineage>
</organism>
<gene>
    <name evidence="3" type="primary">LOC127751142</name>
</gene>
<dbReference type="InterPro" id="IPR028889">
    <property type="entry name" value="USP"/>
</dbReference>
<dbReference type="GO" id="GO:0016579">
    <property type="term" value="P:protein deubiquitination"/>
    <property type="evidence" value="ECO:0007669"/>
    <property type="project" value="InterPro"/>
</dbReference>
<dbReference type="GO" id="GO:0004843">
    <property type="term" value="F:cysteine-type deubiquitinase activity"/>
    <property type="evidence" value="ECO:0007669"/>
    <property type="project" value="InterPro"/>
</dbReference>
<protein>
    <submittedName>
        <fullName evidence="3">Uncharacterized protein LOC127751142</fullName>
    </submittedName>
</protein>
<dbReference type="Proteomes" id="UP000504606">
    <property type="component" value="Unplaced"/>
</dbReference>
<dbReference type="CDD" id="cd02257">
    <property type="entry name" value="Peptidase_C19"/>
    <property type="match status" value="1"/>
</dbReference>
<dbReference type="Pfam" id="PF00443">
    <property type="entry name" value="UCH"/>
    <property type="match status" value="1"/>
</dbReference>
<dbReference type="SUPFAM" id="SSF54001">
    <property type="entry name" value="Cysteine proteinases"/>
    <property type="match status" value="1"/>
</dbReference>
<sequence>MRSVEINQKVSVAGRAYNLCSAIVHYGGTPSAGHYKAYGQCPDKSWALFNDDEVSLDRKCDLSLEEVKSQCCILMYEKDEQDGASHISPLQSVLQPGVASLISKQPVSGAKC</sequence>
<name>A0A9C6X6V2_FRAOC</name>